<dbReference type="SUPFAM" id="SSF46955">
    <property type="entry name" value="Putative DNA-binding domain"/>
    <property type="match status" value="1"/>
</dbReference>
<proteinExistence type="predicted"/>
<feature type="domain" description="Helix-turn-helix" evidence="1">
    <location>
        <begin position="36"/>
        <end position="85"/>
    </location>
</feature>
<sequence length="89" mass="10219">MNVEMITREDLQNLKNEIIAELKSILSHEKPSESTWLRSAQVRKMLSISPGTLQNLRIQGHLRFTKIGGCFFYSQRDIAAMLNQNGSKR</sequence>
<dbReference type="RefSeq" id="WP_106599774.1">
    <property type="nucleotide sequence ID" value="NZ_PYAS01000033.1"/>
</dbReference>
<protein>
    <submittedName>
        <fullName evidence="2">Helix-turn-helix protein</fullName>
    </submittedName>
</protein>
<accession>A0A2P8F8K9</accession>
<dbReference type="EMBL" id="PYAS01000033">
    <property type="protein sequence ID" value="PSL18054.1"/>
    <property type="molecule type" value="Genomic_DNA"/>
</dbReference>
<reference evidence="2 3" key="1">
    <citation type="submission" date="2018-03" db="EMBL/GenBank/DDBJ databases">
        <title>Genomic Encyclopedia of Archaeal and Bacterial Type Strains, Phase II (KMG-II): from individual species to whole genera.</title>
        <authorList>
            <person name="Goeker M."/>
        </authorList>
    </citation>
    <scope>NUCLEOTIDE SEQUENCE [LARGE SCALE GENOMIC DNA]</scope>
    <source>
        <strain evidence="2 3">DSM 29057</strain>
    </source>
</reference>
<comment type="caution">
    <text evidence="2">The sequence shown here is derived from an EMBL/GenBank/DDBJ whole genome shotgun (WGS) entry which is preliminary data.</text>
</comment>
<dbReference type="OrthoDB" id="1524679at2"/>
<evidence type="ECO:0000313" key="3">
    <source>
        <dbReference type="Proteomes" id="UP000241964"/>
    </source>
</evidence>
<dbReference type="InterPro" id="IPR041657">
    <property type="entry name" value="HTH_17"/>
</dbReference>
<evidence type="ECO:0000259" key="1">
    <source>
        <dbReference type="Pfam" id="PF12728"/>
    </source>
</evidence>
<name>A0A2P8F8K9_9BACT</name>
<evidence type="ECO:0000313" key="2">
    <source>
        <dbReference type="EMBL" id="PSL18054.1"/>
    </source>
</evidence>
<dbReference type="Proteomes" id="UP000241964">
    <property type="component" value="Unassembled WGS sequence"/>
</dbReference>
<dbReference type="AlphaFoldDB" id="A0A2P8F8K9"/>
<organism evidence="2 3">
    <name type="scientific">Dyadobacter jiangsuensis</name>
    <dbReference type="NCBI Taxonomy" id="1591085"/>
    <lineage>
        <taxon>Bacteria</taxon>
        <taxon>Pseudomonadati</taxon>
        <taxon>Bacteroidota</taxon>
        <taxon>Cytophagia</taxon>
        <taxon>Cytophagales</taxon>
        <taxon>Spirosomataceae</taxon>
        <taxon>Dyadobacter</taxon>
    </lineage>
</organism>
<dbReference type="InterPro" id="IPR009061">
    <property type="entry name" value="DNA-bd_dom_put_sf"/>
</dbReference>
<gene>
    <name evidence="2" type="ORF">CLV60_1332</name>
</gene>
<dbReference type="PANTHER" id="PTHR34585">
    <property type="match status" value="1"/>
</dbReference>
<keyword evidence="3" id="KW-1185">Reference proteome</keyword>
<dbReference type="Pfam" id="PF12728">
    <property type="entry name" value="HTH_17"/>
    <property type="match status" value="1"/>
</dbReference>
<dbReference type="PANTHER" id="PTHR34585:SF22">
    <property type="entry name" value="HELIX-TURN-HELIX DOMAIN-CONTAINING PROTEIN"/>
    <property type="match status" value="1"/>
</dbReference>